<dbReference type="InterPro" id="IPR027463">
    <property type="entry name" value="AcrB_DN_DC_subdom"/>
</dbReference>
<keyword evidence="10" id="KW-1185">Reference proteome</keyword>
<dbReference type="SUPFAM" id="SSF82714">
    <property type="entry name" value="Multidrug efflux transporter AcrB TolC docking domain, DN and DC subdomains"/>
    <property type="match status" value="2"/>
</dbReference>
<sequence>MRLSQFFVQRPVFTIVFTFLLMIAGLLSFSGLALRHLPDINKAVVNISTEYEGASPELVEKEISIPIENALSGIPGIDSINSTSKLGKSYITVDFQLGTDVNEAVNDIRNKMSAIQRKLPLGSDAPSVRKNDANANPVMVLGFEDKQRSALDITDYVNRFIKPVIQEINGVGEVSYYGAREYAVKIAIDPVKMAARKITVSDIKKALTQQNIDIPSGQIQSKNRYYTVVTQARIDKAKHFADLVITRKNNHLIRLSEVAQVNIGNENEENLLRINGKPAIGLAVLAQSTANPVDVAQRIYETLKQLHSSFPKSFKASVVFDSTLYIKQSIYQVFKTFLEAVLFVALVVFLFLGDLRSALIPIVTIPICLVATFWPMQLLGFDLNTLTLLAMVLAIGLVVDDAIVVLENCHRHMQQGKSAIKAAIEGSQEITFAIIAMTITLAAVYAPMGFVDGFTGKLFLQFGVSLSLAVLISGLVALTLSPMMCAKLLKSHKNRYTLWLDNFFNHLAHWYQISLQYVLKQKLFFSLLILVCLLTGVYCYQHIKAELAPLEDQSYIIAPISSPTNSSTAYTDKYARELESIYDAVAEKQTYLMSVRPSGAFSLLKLVPWEKRQRSQQQISQELNKKMEQLTGVSVFPVTPHPLGRNSNNSRFSFALLGHTSYKRLNLISNDVIKALNHIPELRQIKNNLVLDSEQINIDINRQLAADLQVNLADVAELLSTTLGGSNPVNFNYDGQAYKVIVQLDQSLRQDVSILNSLYVQSERKEMIPLSALIQMNTSIGPDALPHLNRMRTATITAELTENAHMDKVIAKVEHVLQQQLPSDIQYRFTDGVKDYLESSGHSLYAFALALLFIYLVLAAQFESFIDPFIVLTTVPLCLIGALFTLWLFNGSLNIYTNIGMVTLIGLISKHGIMITEFANQLKQQGKDKLSATVESATIRLRPILMTTSAMILGAIPLILATGAGSESREQLGFVIIGGLVVGTFFSLYLVPMMYLLFSRQKRQTESTETQIIQNQDISVDTA</sequence>
<dbReference type="PRINTS" id="PR00702">
    <property type="entry name" value="ACRIFLAVINRP"/>
</dbReference>
<dbReference type="Gene3D" id="3.30.70.1320">
    <property type="entry name" value="Multidrug efflux transporter AcrB pore domain like"/>
    <property type="match status" value="1"/>
</dbReference>
<comment type="caution">
    <text evidence="9">The sequence shown here is derived from an EMBL/GenBank/DDBJ whole genome shotgun (WGS) entry which is preliminary data.</text>
</comment>
<dbReference type="SUPFAM" id="SSF82693">
    <property type="entry name" value="Multidrug efflux transporter AcrB pore domain, PN1, PN2, PC1 and PC2 subdomains"/>
    <property type="match status" value="3"/>
</dbReference>
<feature type="transmembrane region" description="Helical" evidence="8">
    <location>
        <begin position="359"/>
        <end position="376"/>
    </location>
</feature>
<proteinExistence type="predicted"/>
<feature type="transmembrane region" description="Helical" evidence="8">
    <location>
        <begin position="333"/>
        <end position="352"/>
    </location>
</feature>
<evidence type="ECO:0000256" key="2">
    <source>
        <dbReference type="ARBA" id="ARBA00022448"/>
    </source>
</evidence>
<name>A0A0W0W549_9GAMM</name>
<evidence type="ECO:0000256" key="7">
    <source>
        <dbReference type="ARBA" id="ARBA00023136"/>
    </source>
</evidence>
<accession>A0A0W0W549</accession>
<feature type="transmembrane region" description="Helical" evidence="8">
    <location>
        <begin position="462"/>
        <end position="485"/>
    </location>
</feature>
<evidence type="ECO:0000256" key="4">
    <source>
        <dbReference type="ARBA" id="ARBA00022519"/>
    </source>
</evidence>
<gene>
    <name evidence="9" type="ORF">Lisr_0975</name>
</gene>
<keyword evidence="7 8" id="KW-0472">Membrane</keyword>
<dbReference type="SUPFAM" id="SSF82866">
    <property type="entry name" value="Multidrug efflux transporter AcrB transmembrane domain"/>
    <property type="match status" value="2"/>
</dbReference>
<keyword evidence="6 8" id="KW-1133">Transmembrane helix</keyword>
<dbReference type="OrthoDB" id="9758297at2"/>
<dbReference type="GO" id="GO:0005886">
    <property type="term" value="C:plasma membrane"/>
    <property type="evidence" value="ECO:0007669"/>
    <property type="project" value="UniProtKB-SubCell"/>
</dbReference>
<keyword evidence="4" id="KW-0997">Cell inner membrane</keyword>
<dbReference type="GO" id="GO:0042910">
    <property type="term" value="F:xenobiotic transmembrane transporter activity"/>
    <property type="evidence" value="ECO:0007669"/>
    <property type="project" value="TreeGrafter"/>
</dbReference>
<feature type="transmembrane region" description="Helical" evidence="8">
    <location>
        <begin position="941"/>
        <end position="960"/>
    </location>
</feature>
<dbReference type="Pfam" id="PF00873">
    <property type="entry name" value="ACR_tran"/>
    <property type="match status" value="1"/>
</dbReference>
<feature type="transmembrane region" description="Helical" evidence="8">
    <location>
        <begin position="869"/>
        <end position="889"/>
    </location>
</feature>
<evidence type="ECO:0000256" key="8">
    <source>
        <dbReference type="SAM" id="Phobius"/>
    </source>
</evidence>
<evidence type="ECO:0000256" key="3">
    <source>
        <dbReference type="ARBA" id="ARBA00022475"/>
    </source>
</evidence>
<keyword evidence="5 8" id="KW-0812">Transmembrane</keyword>
<dbReference type="AlphaFoldDB" id="A0A0W0W549"/>
<organism evidence="9 10">
    <name type="scientific">Legionella israelensis</name>
    <dbReference type="NCBI Taxonomy" id="454"/>
    <lineage>
        <taxon>Bacteria</taxon>
        <taxon>Pseudomonadati</taxon>
        <taxon>Pseudomonadota</taxon>
        <taxon>Gammaproteobacteria</taxon>
        <taxon>Legionellales</taxon>
        <taxon>Legionellaceae</taxon>
        <taxon>Legionella</taxon>
    </lineage>
</organism>
<dbReference type="Gene3D" id="3.30.70.1430">
    <property type="entry name" value="Multidrug efflux transporter AcrB pore domain"/>
    <property type="match status" value="2"/>
</dbReference>
<dbReference type="PATRIC" id="fig|454.4.peg.1048"/>
<dbReference type="Gene3D" id="1.20.1640.10">
    <property type="entry name" value="Multidrug efflux transporter AcrB transmembrane domain"/>
    <property type="match status" value="2"/>
</dbReference>
<feature type="transmembrane region" description="Helical" evidence="8">
    <location>
        <begin position="523"/>
        <end position="543"/>
    </location>
</feature>
<feature type="transmembrane region" description="Helical" evidence="8">
    <location>
        <begin position="972"/>
        <end position="998"/>
    </location>
</feature>
<evidence type="ECO:0000256" key="6">
    <source>
        <dbReference type="ARBA" id="ARBA00022989"/>
    </source>
</evidence>
<dbReference type="InterPro" id="IPR001036">
    <property type="entry name" value="Acrflvin-R"/>
</dbReference>
<dbReference type="FunFam" id="1.20.1640.10:FF:000001">
    <property type="entry name" value="Efflux pump membrane transporter"/>
    <property type="match status" value="1"/>
</dbReference>
<feature type="transmembrane region" description="Helical" evidence="8">
    <location>
        <begin position="430"/>
        <end position="450"/>
    </location>
</feature>
<reference evidence="9 10" key="1">
    <citation type="submission" date="2015-11" db="EMBL/GenBank/DDBJ databases">
        <title>Genomic analysis of 38 Legionella species identifies large and diverse effector repertoires.</title>
        <authorList>
            <person name="Burstein D."/>
            <person name="Amaro F."/>
            <person name="Zusman T."/>
            <person name="Lifshitz Z."/>
            <person name="Cohen O."/>
            <person name="Gilbert J.A."/>
            <person name="Pupko T."/>
            <person name="Shuman H.A."/>
            <person name="Segal G."/>
        </authorList>
    </citation>
    <scope>NUCLEOTIDE SEQUENCE [LARGE SCALE GENOMIC DNA]</scope>
    <source>
        <strain evidence="9 10">Bercovier 4</strain>
    </source>
</reference>
<evidence type="ECO:0000313" key="9">
    <source>
        <dbReference type="EMBL" id="KTD27516.1"/>
    </source>
</evidence>
<keyword evidence="2" id="KW-0813">Transport</keyword>
<dbReference type="RefSeq" id="WP_058501340.1">
    <property type="nucleotide sequence ID" value="NZ_CAAAJA010000053.1"/>
</dbReference>
<dbReference type="Gene3D" id="3.30.70.1440">
    <property type="entry name" value="Multidrug efflux transporter AcrB pore domain"/>
    <property type="match status" value="1"/>
</dbReference>
<protein>
    <submittedName>
        <fullName evidence="9">Multidrug efflux transporter</fullName>
    </submittedName>
</protein>
<dbReference type="STRING" id="454.Lisr_0975"/>
<comment type="subcellular location">
    <subcellularLocation>
        <location evidence="1">Cell inner membrane</location>
        <topology evidence="1">Multi-pass membrane protein</topology>
    </subcellularLocation>
</comment>
<keyword evidence="3" id="KW-1003">Cell membrane</keyword>
<dbReference type="PANTHER" id="PTHR32063">
    <property type="match status" value="1"/>
</dbReference>
<evidence type="ECO:0000256" key="1">
    <source>
        <dbReference type="ARBA" id="ARBA00004429"/>
    </source>
</evidence>
<dbReference type="Proteomes" id="UP000054761">
    <property type="component" value="Unassembled WGS sequence"/>
</dbReference>
<dbReference type="EMBL" id="LNYH01000047">
    <property type="protein sequence ID" value="KTD27516.1"/>
    <property type="molecule type" value="Genomic_DNA"/>
</dbReference>
<feature type="transmembrane region" description="Helical" evidence="8">
    <location>
        <begin position="844"/>
        <end position="862"/>
    </location>
</feature>
<feature type="transmembrane region" description="Helical" evidence="8">
    <location>
        <begin position="388"/>
        <end position="409"/>
    </location>
</feature>
<feature type="transmembrane region" description="Helical" evidence="8">
    <location>
        <begin position="12"/>
        <end position="34"/>
    </location>
</feature>
<evidence type="ECO:0000256" key="5">
    <source>
        <dbReference type="ARBA" id="ARBA00022692"/>
    </source>
</evidence>
<dbReference type="Gene3D" id="3.30.2090.10">
    <property type="entry name" value="Multidrug efflux transporter AcrB TolC docking domain, DN and DC subdomains"/>
    <property type="match status" value="2"/>
</dbReference>
<evidence type="ECO:0000313" key="10">
    <source>
        <dbReference type="Proteomes" id="UP000054761"/>
    </source>
</evidence>
<dbReference type="PANTHER" id="PTHR32063:SF23">
    <property type="entry name" value="HAE1 FAMILY EFFLLUX PUMP PERMEASE COMPONENT"/>
    <property type="match status" value="1"/>
</dbReference>